<evidence type="ECO:0000256" key="1">
    <source>
        <dbReference type="SAM" id="MobiDB-lite"/>
    </source>
</evidence>
<reference evidence="2" key="2">
    <citation type="submission" date="2022-10" db="EMBL/GenBank/DDBJ databases">
        <authorList>
            <consortium name="ENA_rothamsted_submissions"/>
            <consortium name="culmorum"/>
            <person name="King R."/>
        </authorList>
    </citation>
    <scope>NUCLEOTIDE SEQUENCE</scope>
</reference>
<organism evidence="2 3">
    <name type="scientific">Diatraea saccharalis</name>
    <name type="common">sugarcane borer</name>
    <dbReference type="NCBI Taxonomy" id="40085"/>
    <lineage>
        <taxon>Eukaryota</taxon>
        <taxon>Metazoa</taxon>
        <taxon>Ecdysozoa</taxon>
        <taxon>Arthropoda</taxon>
        <taxon>Hexapoda</taxon>
        <taxon>Insecta</taxon>
        <taxon>Pterygota</taxon>
        <taxon>Neoptera</taxon>
        <taxon>Endopterygota</taxon>
        <taxon>Lepidoptera</taxon>
        <taxon>Glossata</taxon>
        <taxon>Ditrysia</taxon>
        <taxon>Pyraloidea</taxon>
        <taxon>Crambidae</taxon>
        <taxon>Crambinae</taxon>
        <taxon>Diatraea</taxon>
    </lineage>
</organism>
<name>A0A9N9WHE7_9NEOP</name>
<protein>
    <submittedName>
        <fullName evidence="2">Uncharacterized protein</fullName>
    </submittedName>
</protein>
<evidence type="ECO:0000313" key="2">
    <source>
        <dbReference type="EMBL" id="CAG9792929.1"/>
    </source>
</evidence>
<accession>A0A9N9WHE7</accession>
<dbReference type="EMBL" id="OU893336">
    <property type="protein sequence ID" value="CAG9792929.1"/>
    <property type="molecule type" value="Genomic_DNA"/>
</dbReference>
<feature type="region of interest" description="Disordered" evidence="1">
    <location>
        <begin position="159"/>
        <end position="204"/>
    </location>
</feature>
<feature type="compositionally biased region" description="Basic and acidic residues" evidence="1">
    <location>
        <begin position="173"/>
        <end position="204"/>
    </location>
</feature>
<dbReference type="OrthoDB" id="7342351at2759"/>
<keyword evidence="3" id="KW-1185">Reference proteome</keyword>
<dbReference type="AlphaFoldDB" id="A0A9N9WHE7"/>
<evidence type="ECO:0000313" key="3">
    <source>
        <dbReference type="Proteomes" id="UP001153714"/>
    </source>
</evidence>
<sequence length="272" mass="31520">MSSVSRVCYNKIKFIVKSRDDQPDDEVIDTFCLDGEYEIKCGYPNRAALEEGVNLYSFESAVDLKAVYMYGNILYKSDEPNIWDYLDLMIMATYKTKLPVPVNCNVEHSKKIEWGTICPTIHTLFSYDGKLFTLYGRYIYGYDAPYVRFLKLDKLKKDHASSDTPKQGSMYSDKLKKDHGHNDKPKQCNVAESKKADAKSEEVKKTDEDAIEEYYGNWKINPPIMNSEEIVLPVVPNNIRCKELENFLCDYMYAFTIVDEKTKVLHAFALYR</sequence>
<proteinExistence type="predicted"/>
<reference evidence="2" key="1">
    <citation type="submission" date="2021-12" db="EMBL/GenBank/DDBJ databases">
        <authorList>
            <person name="King R."/>
        </authorList>
    </citation>
    <scope>NUCLEOTIDE SEQUENCE</scope>
</reference>
<dbReference type="Proteomes" id="UP001153714">
    <property type="component" value="Chromosome 5"/>
</dbReference>
<gene>
    <name evidence="2" type="ORF">DIATSA_LOCUS10414</name>
</gene>